<evidence type="ECO:0000256" key="1">
    <source>
        <dbReference type="SAM" id="Coils"/>
    </source>
</evidence>
<feature type="region of interest" description="Disordered" evidence="2">
    <location>
        <begin position="1"/>
        <end position="22"/>
    </location>
</feature>
<evidence type="ECO:0000313" key="4">
    <source>
        <dbReference type="Proteomes" id="UP000280507"/>
    </source>
</evidence>
<dbReference type="Proteomes" id="UP000280507">
    <property type="component" value="Unassembled WGS sequence"/>
</dbReference>
<evidence type="ECO:0000313" key="3">
    <source>
        <dbReference type="EMBL" id="RNF49735.1"/>
    </source>
</evidence>
<protein>
    <submittedName>
        <fullName evidence="3">Uncharacterized protein</fullName>
    </submittedName>
</protein>
<feature type="compositionally biased region" description="Basic residues" evidence="2">
    <location>
        <begin position="106"/>
        <end position="119"/>
    </location>
</feature>
<dbReference type="EMBL" id="RIZG01000007">
    <property type="protein sequence ID" value="RNF49735.1"/>
    <property type="molecule type" value="Genomic_DNA"/>
</dbReference>
<feature type="region of interest" description="Disordered" evidence="2">
    <location>
        <begin position="99"/>
        <end position="119"/>
    </location>
</feature>
<keyword evidence="1" id="KW-0175">Coiled coil</keyword>
<comment type="caution">
    <text evidence="3">The sequence shown here is derived from an EMBL/GenBank/DDBJ whole genome shotgun (WGS) entry which is preliminary data.</text>
</comment>
<sequence length="119" mass="13104">MTTLTPSVAPIAESDDHSIDGSEGLAASREAFKMSFNSVEVDHALLIKQMQAIVDILLAQKQFAEALNEIEGLKNLAASHKKTKFAMLEMKGRIKQVGARSGFRSRATKKYTTKRVKKP</sequence>
<proteinExistence type="predicted"/>
<dbReference type="RefSeq" id="WP_123096256.1">
    <property type="nucleotide sequence ID" value="NZ_RIZG01000007.1"/>
</dbReference>
<accession>A0A3M8Q0T3</accession>
<reference evidence="3 4" key="1">
    <citation type="journal article" date="2012" name="Int. J. Syst. Evol. Microbiol.">
        <title>Marinomonas hwangdonensis sp. nov., isolated from seawater.</title>
        <authorList>
            <person name="Jung Y.T."/>
            <person name="Oh T.K."/>
            <person name="Yoon J.H."/>
        </authorList>
    </citation>
    <scope>NUCLEOTIDE SEQUENCE [LARGE SCALE GENOMIC DNA]</scope>
    <source>
        <strain evidence="3 4">HDW-15</strain>
    </source>
</reference>
<keyword evidence="4" id="KW-1185">Reference proteome</keyword>
<dbReference type="AlphaFoldDB" id="A0A3M8Q0T3"/>
<organism evidence="3 4">
    <name type="scientific">Marinomonas hwangdonensis</name>
    <dbReference type="NCBI Taxonomy" id="1053647"/>
    <lineage>
        <taxon>Bacteria</taxon>
        <taxon>Pseudomonadati</taxon>
        <taxon>Pseudomonadota</taxon>
        <taxon>Gammaproteobacteria</taxon>
        <taxon>Oceanospirillales</taxon>
        <taxon>Oceanospirillaceae</taxon>
        <taxon>Marinomonas</taxon>
    </lineage>
</organism>
<evidence type="ECO:0000256" key="2">
    <source>
        <dbReference type="SAM" id="MobiDB-lite"/>
    </source>
</evidence>
<gene>
    <name evidence="3" type="ORF">EBI00_12440</name>
</gene>
<dbReference type="OrthoDB" id="6105996at2"/>
<name>A0A3M8Q0T3_9GAMM</name>
<feature type="coiled-coil region" evidence="1">
    <location>
        <begin position="56"/>
        <end position="83"/>
    </location>
</feature>